<sequence>MTDELRQRLAEASKVHEKWLAQNFPNSPSSDAERGAAMFQQVEDPAKFLITARWDSLAAHWQWINSNENKGTIHGIRDQIAMGGENGTVLRHVEGELFAGPAPEGITHMLDSLIVSVGRTYDPLENKAAAYAKITEIAGAPREFAAPGDTRLGWAVDPKDETTRVHHCRRVGEYQRPSRLQQTS</sequence>
<evidence type="ECO:0000313" key="2">
    <source>
        <dbReference type="Proteomes" id="UP000182658"/>
    </source>
</evidence>
<dbReference type="PANTHER" id="PTHR42052:SF1">
    <property type="entry name" value="ABM DOMAIN-CONTAINING PROTEIN"/>
    <property type="match status" value="1"/>
</dbReference>
<dbReference type="AlphaFoldDB" id="A0A1J7JAD1"/>
<dbReference type="SUPFAM" id="SSF54909">
    <property type="entry name" value="Dimeric alpha+beta barrel"/>
    <property type="match status" value="1"/>
</dbReference>
<gene>
    <name evidence="1" type="ORF">CONLIGDRAFT_644267</name>
</gene>
<dbReference type="EMBL" id="KV875097">
    <property type="protein sequence ID" value="OIW30257.1"/>
    <property type="molecule type" value="Genomic_DNA"/>
</dbReference>
<accession>A0A1J7JAD1</accession>
<name>A0A1J7JAD1_9PEZI</name>
<protein>
    <recommendedName>
        <fullName evidence="3">ABM domain-containing protein</fullName>
    </recommendedName>
</protein>
<organism evidence="1 2">
    <name type="scientific">Coniochaeta ligniaria NRRL 30616</name>
    <dbReference type="NCBI Taxonomy" id="1408157"/>
    <lineage>
        <taxon>Eukaryota</taxon>
        <taxon>Fungi</taxon>
        <taxon>Dikarya</taxon>
        <taxon>Ascomycota</taxon>
        <taxon>Pezizomycotina</taxon>
        <taxon>Sordariomycetes</taxon>
        <taxon>Sordariomycetidae</taxon>
        <taxon>Coniochaetales</taxon>
        <taxon>Coniochaetaceae</taxon>
        <taxon>Coniochaeta</taxon>
    </lineage>
</organism>
<keyword evidence="2" id="KW-1185">Reference proteome</keyword>
<dbReference type="OrthoDB" id="3542212at2759"/>
<dbReference type="Proteomes" id="UP000182658">
    <property type="component" value="Unassembled WGS sequence"/>
</dbReference>
<dbReference type="InParanoid" id="A0A1J7JAD1"/>
<dbReference type="Gene3D" id="3.30.70.100">
    <property type="match status" value="1"/>
</dbReference>
<proteinExistence type="predicted"/>
<evidence type="ECO:0000313" key="1">
    <source>
        <dbReference type="EMBL" id="OIW30257.1"/>
    </source>
</evidence>
<dbReference type="PANTHER" id="PTHR42052">
    <property type="entry name" value="ABM DOMAIN-CONTAINING PROTEIN"/>
    <property type="match status" value="1"/>
</dbReference>
<evidence type="ECO:0008006" key="3">
    <source>
        <dbReference type="Google" id="ProtNLM"/>
    </source>
</evidence>
<reference evidence="1 2" key="1">
    <citation type="submission" date="2016-10" db="EMBL/GenBank/DDBJ databases">
        <title>Draft genome sequence of Coniochaeta ligniaria NRRL30616, a lignocellulolytic fungus for bioabatement of inhibitors in plant biomass hydrolysates.</title>
        <authorList>
            <consortium name="DOE Joint Genome Institute"/>
            <person name="Jimenez D.J."/>
            <person name="Hector R.E."/>
            <person name="Riley R."/>
            <person name="Sun H."/>
            <person name="Grigoriev I.V."/>
            <person name="Van Elsas J.D."/>
            <person name="Nichols N.N."/>
        </authorList>
    </citation>
    <scope>NUCLEOTIDE SEQUENCE [LARGE SCALE GENOMIC DNA]</scope>
    <source>
        <strain evidence="1 2">NRRL 30616</strain>
    </source>
</reference>
<dbReference type="InterPro" id="IPR011008">
    <property type="entry name" value="Dimeric_a/b-barrel"/>
</dbReference>